<dbReference type="PANTHER" id="PTHR12900:SF0">
    <property type="entry name" value="CHECKPOINT PROTEIN"/>
    <property type="match status" value="1"/>
</dbReference>
<dbReference type="SUPFAM" id="SSF55979">
    <property type="entry name" value="DNA clamp"/>
    <property type="match status" value="1"/>
</dbReference>
<keyword evidence="3" id="KW-0539">Nucleus</keyword>
<evidence type="ECO:0000256" key="1">
    <source>
        <dbReference type="ARBA" id="ARBA00004123"/>
    </source>
</evidence>
<evidence type="ECO:0000256" key="4">
    <source>
        <dbReference type="PIRNR" id="PIRNR011312"/>
    </source>
</evidence>
<dbReference type="AlphaFoldDB" id="A0A0H2SJQ0"/>
<dbReference type="GO" id="GO:0030896">
    <property type="term" value="C:checkpoint clamp complex"/>
    <property type="evidence" value="ECO:0007669"/>
    <property type="project" value="InterPro"/>
</dbReference>
<dbReference type="InterPro" id="IPR007150">
    <property type="entry name" value="HUS1/Mec3"/>
</dbReference>
<dbReference type="STRING" id="27342.A0A0H2SJQ0"/>
<dbReference type="InterPro" id="IPR046938">
    <property type="entry name" value="DNA_clamp_sf"/>
</dbReference>
<accession>A0A0H2SJQ0</accession>
<comment type="similarity">
    <text evidence="2 4">Belongs to the HUS1 family.</text>
</comment>
<dbReference type="PIRSF" id="PIRSF011312">
    <property type="entry name" value="Cell_cycle_HUS1"/>
    <property type="match status" value="1"/>
</dbReference>
<protein>
    <recommendedName>
        <fullName evidence="4">Checkpoint protein</fullName>
    </recommendedName>
</protein>
<dbReference type="GO" id="GO:0000723">
    <property type="term" value="P:telomere maintenance"/>
    <property type="evidence" value="ECO:0007669"/>
    <property type="project" value="TreeGrafter"/>
</dbReference>
<keyword evidence="6" id="KW-1185">Reference proteome</keyword>
<organism evidence="5 6">
    <name type="scientific">Schizopora paradoxa</name>
    <dbReference type="NCBI Taxonomy" id="27342"/>
    <lineage>
        <taxon>Eukaryota</taxon>
        <taxon>Fungi</taxon>
        <taxon>Dikarya</taxon>
        <taxon>Basidiomycota</taxon>
        <taxon>Agaricomycotina</taxon>
        <taxon>Agaricomycetes</taxon>
        <taxon>Hymenochaetales</taxon>
        <taxon>Schizoporaceae</taxon>
        <taxon>Schizopora</taxon>
    </lineage>
</organism>
<sequence length="313" mass="34426">MRFRANIENVVIFQRVLQCVEKLQKRCIIKFTEEEMHIICNQESEDGVQVWSQIKKDALFSNYKIQSNAANVISLGLSPDALLQALRSASPSSSSNSSSAVDGGGVGAYASIGASEVVMRLAKKRGQAVLSLEIIFDGGSGNGSGKVVVSHDVLIDVLKPAEMERVKEPMCPEPDIHILLPPLTKLRTVTEHLRQLADVLEVRVGRRGDLRLAVDTDDVTVETLWTKQRRPKKGKSAKEKGKEKEVDKDKSFAVRLSVRAFLKFLSVHVVSSTTIACVCEHHCMILYVYIGDAADVGGVLTFYIPARLTGSEY</sequence>
<name>A0A0H2SJQ0_9AGAM</name>
<dbReference type="GO" id="GO:0031573">
    <property type="term" value="P:mitotic intra-S DNA damage checkpoint signaling"/>
    <property type="evidence" value="ECO:0007669"/>
    <property type="project" value="TreeGrafter"/>
</dbReference>
<proteinExistence type="inferred from homology"/>
<dbReference type="EMBL" id="KQ085905">
    <property type="protein sequence ID" value="KLO17351.1"/>
    <property type="molecule type" value="Genomic_DNA"/>
</dbReference>
<gene>
    <name evidence="5" type="ORF">SCHPADRAFT_821484</name>
</gene>
<dbReference type="Gene3D" id="3.70.10.10">
    <property type="match status" value="1"/>
</dbReference>
<comment type="subcellular location">
    <subcellularLocation>
        <location evidence="1">Nucleus</location>
    </subcellularLocation>
</comment>
<evidence type="ECO:0000313" key="6">
    <source>
        <dbReference type="Proteomes" id="UP000053477"/>
    </source>
</evidence>
<evidence type="ECO:0000313" key="5">
    <source>
        <dbReference type="EMBL" id="KLO17351.1"/>
    </source>
</evidence>
<dbReference type="GO" id="GO:0000724">
    <property type="term" value="P:double-strand break repair via homologous recombination"/>
    <property type="evidence" value="ECO:0007669"/>
    <property type="project" value="TreeGrafter"/>
</dbReference>
<evidence type="ECO:0000256" key="2">
    <source>
        <dbReference type="ARBA" id="ARBA00005563"/>
    </source>
</evidence>
<dbReference type="Proteomes" id="UP000053477">
    <property type="component" value="Unassembled WGS sequence"/>
</dbReference>
<dbReference type="GO" id="GO:0033314">
    <property type="term" value="P:mitotic DNA replication checkpoint signaling"/>
    <property type="evidence" value="ECO:0007669"/>
    <property type="project" value="TreeGrafter"/>
</dbReference>
<dbReference type="FunCoup" id="A0A0H2SJQ0">
    <property type="interactions" value="352"/>
</dbReference>
<dbReference type="OrthoDB" id="337750at2759"/>
<dbReference type="GO" id="GO:0044778">
    <property type="term" value="P:meiotic DNA integrity checkpoint signaling"/>
    <property type="evidence" value="ECO:0007669"/>
    <property type="project" value="TreeGrafter"/>
</dbReference>
<evidence type="ECO:0000256" key="3">
    <source>
        <dbReference type="ARBA" id="ARBA00023242"/>
    </source>
</evidence>
<dbReference type="Pfam" id="PF04005">
    <property type="entry name" value="Hus1"/>
    <property type="match status" value="1"/>
</dbReference>
<dbReference type="GO" id="GO:0006289">
    <property type="term" value="P:nucleotide-excision repair"/>
    <property type="evidence" value="ECO:0007669"/>
    <property type="project" value="TreeGrafter"/>
</dbReference>
<reference evidence="5 6" key="1">
    <citation type="submission" date="2015-04" db="EMBL/GenBank/DDBJ databases">
        <title>Complete genome sequence of Schizopora paradoxa KUC8140, a cosmopolitan wood degrader in East Asia.</title>
        <authorList>
            <consortium name="DOE Joint Genome Institute"/>
            <person name="Min B."/>
            <person name="Park H."/>
            <person name="Jang Y."/>
            <person name="Kim J.-J."/>
            <person name="Kim K.H."/>
            <person name="Pangilinan J."/>
            <person name="Lipzen A."/>
            <person name="Riley R."/>
            <person name="Grigoriev I.V."/>
            <person name="Spatafora J.W."/>
            <person name="Choi I.-G."/>
        </authorList>
    </citation>
    <scope>NUCLEOTIDE SEQUENCE [LARGE SCALE GENOMIC DNA]</scope>
    <source>
        <strain evidence="5 6">KUC8140</strain>
    </source>
</reference>
<dbReference type="InParanoid" id="A0A0H2SJQ0"/>
<dbReference type="GO" id="GO:0005730">
    <property type="term" value="C:nucleolus"/>
    <property type="evidence" value="ECO:0007669"/>
    <property type="project" value="InterPro"/>
</dbReference>
<dbReference type="GO" id="GO:0035861">
    <property type="term" value="C:site of double-strand break"/>
    <property type="evidence" value="ECO:0007669"/>
    <property type="project" value="TreeGrafter"/>
</dbReference>
<dbReference type="PANTHER" id="PTHR12900">
    <property type="entry name" value="MITOTIC AND DNA DAMAGE CHECKPOINT PROTEIN HUS1"/>
    <property type="match status" value="1"/>
</dbReference>
<dbReference type="InterPro" id="IPR016580">
    <property type="entry name" value="HUS1"/>
</dbReference>